<keyword evidence="2" id="KW-1185">Reference proteome</keyword>
<dbReference type="Proteomes" id="UP000011135">
    <property type="component" value="Unassembled WGS sequence"/>
</dbReference>
<dbReference type="Gene3D" id="2.60.40.1120">
    <property type="entry name" value="Carboxypeptidase-like, regulatory domain"/>
    <property type="match status" value="1"/>
</dbReference>
<name>L8JNA0_9BACT</name>
<accession>L8JNA0</accession>
<dbReference type="eggNOG" id="COG0308">
    <property type="taxonomic scope" value="Bacteria"/>
</dbReference>
<comment type="caution">
    <text evidence="1">The sequence shown here is derived from an EMBL/GenBank/DDBJ whole genome shotgun (WGS) entry which is preliminary data.</text>
</comment>
<organism evidence="1 2">
    <name type="scientific">Fulvivirga imtechensis AK7</name>
    <dbReference type="NCBI Taxonomy" id="1237149"/>
    <lineage>
        <taxon>Bacteria</taxon>
        <taxon>Pseudomonadati</taxon>
        <taxon>Bacteroidota</taxon>
        <taxon>Cytophagia</taxon>
        <taxon>Cytophagales</taxon>
        <taxon>Fulvivirgaceae</taxon>
        <taxon>Fulvivirga</taxon>
    </lineage>
</organism>
<sequence length="567" mass="66133">MIRRMSPRFDIICLLILISSGSFAQKRFVSGLVYDSVTREPIPYAGIGVEGGYQGTASNVNGVFEFIFDCEDTCSIKISCLGYFSKKVSADMPYDTIWLKPASKILKEVVVLSKEVNAYKIVKKAIRSIKKNYITDPFVMQAFYREYCQRSGTYTRLIEAAFDLYQPKGYRKRLYRDTTFNGKLKLVQTRRLFNQHDNGFHPPIAVRSALTADIVGSRGEMYALAMETTFTSPIMWSKQLLKDGYSFTLNKMSYLDGEEVFEIGFYKELYTRYDGIKAEHTGKLYISSKSFAILRYESNKGDENLNFITGVTRVDYKLFGKRYSLFRIEKSRRFGKDHVDHFEILNTRVTLGKSTDTYKNSITRADIAYSTYDPQFWDTYNVLTRNKLEQKIVEDLQQNSELKLNEHYFSEQELELKIYEEEQNNRKALDSLIRHNDALLCIAFYEYNGRFSLADQYQRAVDNIKRLKNAGVKFVFVSLDYNRHDWLTYIKKNDLEGEKHLRLGVDVKKEKYHLRRTIGMTQYQIYYKTRLIDGNVEPPYSKKFIEVINPYLEKISKRSEGAMSPGD</sequence>
<dbReference type="AlphaFoldDB" id="L8JNA0"/>
<dbReference type="EMBL" id="AMZN01000055">
    <property type="protein sequence ID" value="ELR70290.1"/>
    <property type="molecule type" value="Genomic_DNA"/>
</dbReference>
<evidence type="ECO:0000313" key="1">
    <source>
        <dbReference type="EMBL" id="ELR70290.1"/>
    </source>
</evidence>
<protein>
    <submittedName>
        <fullName evidence="1">Putative outer membrane protein</fullName>
    </submittedName>
</protein>
<dbReference type="SUPFAM" id="SSF49464">
    <property type="entry name" value="Carboxypeptidase regulatory domain-like"/>
    <property type="match status" value="1"/>
</dbReference>
<proteinExistence type="predicted"/>
<dbReference type="Pfam" id="PF13715">
    <property type="entry name" value="CarbopepD_reg_2"/>
    <property type="match status" value="1"/>
</dbReference>
<gene>
    <name evidence="1" type="ORF">C900_03975</name>
</gene>
<reference evidence="1 2" key="1">
    <citation type="submission" date="2012-12" db="EMBL/GenBank/DDBJ databases">
        <title>Genome assembly of Fulvivirga imtechensis AK7.</title>
        <authorList>
            <person name="Nupur N."/>
            <person name="Khatri I."/>
            <person name="Kumar R."/>
            <person name="Subramanian S."/>
            <person name="Pinnaka A."/>
        </authorList>
    </citation>
    <scope>NUCLEOTIDE SEQUENCE [LARGE SCALE GENOMIC DNA]</scope>
    <source>
        <strain evidence="1 2">AK7</strain>
    </source>
</reference>
<dbReference type="STRING" id="1237149.C900_03975"/>
<evidence type="ECO:0000313" key="2">
    <source>
        <dbReference type="Proteomes" id="UP000011135"/>
    </source>
</evidence>
<dbReference type="InterPro" id="IPR008969">
    <property type="entry name" value="CarboxyPept-like_regulatory"/>
</dbReference>